<organism evidence="1">
    <name type="scientific">marine metagenome</name>
    <dbReference type="NCBI Taxonomy" id="408172"/>
    <lineage>
        <taxon>unclassified sequences</taxon>
        <taxon>metagenomes</taxon>
        <taxon>ecological metagenomes</taxon>
    </lineage>
</organism>
<name>A0A382T573_9ZZZZ</name>
<evidence type="ECO:0000313" key="1">
    <source>
        <dbReference type="EMBL" id="SVD17153.1"/>
    </source>
</evidence>
<dbReference type="EMBL" id="UINC01133929">
    <property type="protein sequence ID" value="SVD17153.1"/>
    <property type="molecule type" value="Genomic_DNA"/>
</dbReference>
<reference evidence="1" key="1">
    <citation type="submission" date="2018-05" db="EMBL/GenBank/DDBJ databases">
        <authorList>
            <person name="Lanie J.A."/>
            <person name="Ng W.-L."/>
            <person name="Kazmierczak K.M."/>
            <person name="Andrzejewski T.M."/>
            <person name="Davidsen T.M."/>
            <person name="Wayne K.J."/>
            <person name="Tettelin H."/>
            <person name="Glass J.I."/>
            <person name="Rusch D."/>
            <person name="Podicherti R."/>
            <person name="Tsui H.-C.T."/>
            <person name="Winkler M.E."/>
        </authorList>
    </citation>
    <scope>NUCLEOTIDE SEQUENCE</scope>
</reference>
<protein>
    <recommendedName>
        <fullName evidence="2">UDP-N-acetylglucosamine 2-epimerase domain-containing protein</fullName>
    </recommendedName>
</protein>
<gene>
    <name evidence="1" type="ORF">METZ01_LOCUS370007</name>
</gene>
<feature type="non-terminal residue" evidence="1">
    <location>
        <position position="1"/>
    </location>
</feature>
<proteinExistence type="predicted"/>
<evidence type="ECO:0008006" key="2">
    <source>
        <dbReference type="Google" id="ProtNLM"/>
    </source>
</evidence>
<sequence>GKKEPKIKSNSYIEHLPIPDEIIAENIYAKQVYEDGNFKNVKLMDEIYRLDYLKNVDRNNILPQTVLVAAAMHDGKQLFSYLKDEMIKNREVKYYFKFHPKVKDVREKVIKLNKDNVISANQHLTHYLSFVSKVIVTQSSVGYEAYLLGIPVRVVSLPNKINDSPLLDMVSESNNKSITVDFI</sequence>
<dbReference type="AlphaFoldDB" id="A0A382T573"/>
<accession>A0A382T573</accession>